<proteinExistence type="predicted"/>
<dbReference type="Proteomes" id="UP001148313">
    <property type="component" value="Unassembled WGS sequence"/>
</dbReference>
<dbReference type="Gene3D" id="3.40.30.10">
    <property type="entry name" value="Glutaredoxin"/>
    <property type="match status" value="1"/>
</dbReference>
<evidence type="ECO:0000256" key="1">
    <source>
        <dbReference type="ARBA" id="ARBA00004196"/>
    </source>
</evidence>
<dbReference type="InterPro" id="IPR017937">
    <property type="entry name" value="Thioredoxin_CS"/>
</dbReference>
<accession>A0ABT4VUR3</accession>
<gene>
    <name evidence="6" type="ORF">OOZ53_24040</name>
</gene>
<name>A0ABT4VUR3_9HYPH</name>
<evidence type="ECO:0000313" key="6">
    <source>
        <dbReference type="EMBL" id="MDA4848450.1"/>
    </source>
</evidence>
<organism evidence="6 7">
    <name type="scientific">Hoeflea poritis</name>
    <dbReference type="NCBI Taxonomy" id="2993659"/>
    <lineage>
        <taxon>Bacteria</taxon>
        <taxon>Pseudomonadati</taxon>
        <taxon>Pseudomonadota</taxon>
        <taxon>Alphaproteobacteria</taxon>
        <taxon>Hyphomicrobiales</taxon>
        <taxon>Rhizobiaceae</taxon>
        <taxon>Hoeflea</taxon>
    </lineage>
</organism>
<comment type="caution">
    <text evidence="6">The sequence shown here is derived from an EMBL/GenBank/DDBJ whole genome shotgun (WGS) entry which is preliminary data.</text>
</comment>
<dbReference type="InterPro" id="IPR013740">
    <property type="entry name" value="Redoxin"/>
</dbReference>
<evidence type="ECO:0000256" key="2">
    <source>
        <dbReference type="ARBA" id="ARBA00022748"/>
    </source>
</evidence>
<dbReference type="InterPro" id="IPR036249">
    <property type="entry name" value="Thioredoxin-like_sf"/>
</dbReference>
<dbReference type="CDD" id="cd02966">
    <property type="entry name" value="TlpA_like_family"/>
    <property type="match status" value="1"/>
</dbReference>
<keyword evidence="2" id="KW-0201">Cytochrome c-type biogenesis</keyword>
<dbReference type="PANTHER" id="PTHR42852">
    <property type="entry name" value="THIOL:DISULFIDE INTERCHANGE PROTEIN DSBE"/>
    <property type="match status" value="1"/>
</dbReference>
<reference evidence="6" key="1">
    <citation type="submission" date="2022-11" db="EMBL/GenBank/DDBJ databases">
        <title>Hoeflea poritis sp. nov., isolated from scleractinian coral Porites lutea.</title>
        <authorList>
            <person name="Zhang G."/>
            <person name="Wei Q."/>
            <person name="Cai L."/>
        </authorList>
    </citation>
    <scope>NUCLEOTIDE SEQUENCE</scope>
    <source>
        <strain evidence="6">E7-10</strain>
    </source>
</reference>
<evidence type="ECO:0000259" key="5">
    <source>
        <dbReference type="PROSITE" id="PS51352"/>
    </source>
</evidence>
<dbReference type="RefSeq" id="WP_271092316.1">
    <property type="nucleotide sequence ID" value="NZ_JAPJZH010000023.1"/>
</dbReference>
<keyword evidence="4" id="KW-0732">Signal</keyword>
<dbReference type="PROSITE" id="PS00194">
    <property type="entry name" value="THIOREDOXIN_1"/>
    <property type="match status" value="1"/>
</dbReference>
<protein>
    <submittedName>
        <fullName evidence="6">Redoxin family protein</fullName>
    </submittedName>
</protein>
<evidence type="ECO:0000256" key="3">
    <source>
        <dbReference type="ARBA" id="ARBA00023284"/>
    </source>
</evidence>
<evidence type="ECO:0000313" key="7">
    <source>
        <dbReference type="Proteomes" id="UP001148313"/>
    </source>
</evidence>
<comment type="subcellular location">
    <subcellularLocation>
        <location evidence="1">Cell envelope</location>
    </subcellularLocation>
</comment>
<keyword evidence="3" id="KW-0676">Redox-active center</keyword>
<dbReference type="PROSITE" id="PS51352">
    <property type="entry name" value="THIOREDOXIN_2"/>
    <property type="match status" value="1"/>
</dbReference>
<evidence type="ECO:0000256" key="4">
    <source>
        <dbReference type="SAM" id="SignalP"/>
    </source>
</evidence>
<dbReference type="PANTHER" id="PTHR42852:SF13">
    <property type="entry name" value="PROTEIN DIPZ"/>
    <property type="match status" value="1"/>
</dbReference>
<feature type="chain" id="PRO_5045447427" evidence="4">
    <location>
        <begin position="21"/>
        <end position="177"/>
    </location>
</feature>
<dbReference type="EMBL" id="JAPJZH010000023">
    <property type="protein sequence ID" value="MDA4848450.1"/>
    <property type="molecule type" value="Genomic_DNA"/>
</dbReference>
<dbReference type="InterPro" id="IPR013766">
    <property type="entry name" value="Thioredoxin_domain"/>
</dbReference>
<dbReference type="SUPFAM" id="SSF52833">
    <property type="entry name" value="Thioredoxin-like"/>
    <property type="match status" value="1"/>
</dbReference>
<sequence>MKRIILAIVFAATALAGASASDRPASWQDLRALVDNAPSIAAGADFDPARQGPVIVTFFASWCPPCTDEFRHLNSLAASGEYDDAQIIAINLYEDFGGVKNPQRMARFIERTAPQFPLLKGSDDIREAFGNIDRIPTVVVYGRSGDEVWRFVHERNAEKTHATEADLVEALEQARAR</sequence>
<feature type="domain" description="Thioredoxin" evidence="5">
    <location>
        <begin position="14"/>
        <end position="176"/>
    </location>
</feature>
<dbReference type="InterPro" id="IPR050553">
    <property type="entry name" value="Thioredoxin_ResA/DsbE_sf"/>
</dbReference>
<dbReference type="Pfam" id="PF08534">
    <property type="entry name" value="Redoxin"/>
    <property type="match status" value="1"/>
</dbReference>
<feature type="signal peptide" evidence="4">
    <location>
        <begin position="1"/>
        <end position="20"/>
    </location>
</feature>
<keyword evidence="7" id="KW-1185">Reference proteome</keyword>